<evidence type="ECO:0000256" key="8">
    <source>
        <dbReference type="SAM" id="MobiDB-lite"/>
    </source>
</evidence>
<dbReference type="InterPro" id="IPR046936">
    <property type="entry name" value="BIM1-like"/>
</dbReference>
<feature type="signal peptide" evidence="10">
    <location>
        <begin position="1"/>
        <end position="22"/>
    </location>
</feature>
<feature type="transmembrane region" description="Helical" evidence="9">
    <location>
        <begin position="218"/>
        <end position="242"/>
    </location>
</feature>
<sequence length="287" mass="29910">MRSNIAARLLVASAFSVMPSTGYDTMASDMGPAAFMWPPDRTWSSDEDNTAPCGSSSGVGNRTSFPLTGGKIALVDQTESWNIQVALSYSQDPKSNDDFLVVIAASRLADLDPGHKCVSLPDPKSGTAAGANATIQILYLSEFDIAANQTFYACADITYVDAADFTTSIPCFNVSIDDPTAVTSAPATTATATGSLQTSSSSSTAQAETGGSSGKTNVGAIAGGVVGGVAGLAALVAGFVLFRRRQRRAMRVRQQQNPHVVPWGDQFKARTSSQGSQNSIGLKHLDK</sequence>
<feature type="domain" description="Copper acquisition factor BIM1-like" evidence="11">
    <location>
        <begin position="30"/>
        <end position="175"/>
    </location>
</feature>
<reference evidence="12" key="1">
    <citation type="submission" date="2022-07" db="EMBL/GenBank/DDBJ databases">
        <title>Fungi with potential for degradation of polypropylene.</title>
        <authorList>
            <person name="Gostincar C."/>
        </authorList>
    </citation>
    <scope>NUCLEOTIDE SEQUENCE</scope>
    <source>
        <strain evidence="12">EXF-13308</strain>
    </source>
</reference>
<dbReference type="GO" id="GO:0098552">
    <property type="term" value="C:side of membrane"/>
    <property type="evidence" value="ECO:0007669"/>
    <property type="project" value="UniProtKB-KW"/>
</dbReference>
<keyword evidence="4 10" id="KW-0732">Signal</keyword>
<organism evidence="12 13">
    <name type="scientific">Pleurostoma richardsiae</name>
    <dbReference type="NCBI Taxonomy" id="41990"/>
    <lineage>
        <taxon>Eukaryota</taxon>
        <taxon>Fungi</taxon>
        <taxon>Dikarya</taxon>
        <taxon>Ascomycota</taxon>
        <taxon>Pezizomycotina</taxon>
        <taxon>Sordariomycetes</taxon>
        <taxon>Sordariomycetidae</taxon>
        <taxon>Calosphaeriales</taxon>
        <taxon>Pleurostomataceae</taxon>
        <taxon>Pleurostoma</taxon>
    </lineage>
</organism>
<keyword evidence="9" id="KW-1133">Transmembrane helix</keyword>
<dbReference type="Proteomes" id="UP001174694">
    <property type="component" value="Unassembled WGS sequence"/>
</dbReference>
<evidence type="ECO:0000256" key="2">
    <source>
        <dbReference type="ARBA" id="ARBA00022475"/>
    </source>
</evidence>
<keyword evidence="13" id="KW-1185">Reference proteome</keyword>
<keyword evidence="3" id="KW-0336">GPI-anchor</keyword>
<dbReference type="CDD" id="cd21176">
    <property type="entry name" value="LPMO_auxiliary-like"/>
    <property type="match status" value="1"/>
</dbReference>
<comment type="caution">
    <text evidence="12">The sequence shown here is derived from an EMBL/GenBank/DDBJ whole genome shotgun (WGS) entry which is preliminary data.</text>
</comment>
<evidence type="ECO:0000259" key="11">
    <source>
        <dbReference type="Pfam" id="PF20238"/>
    </source>
</evidence>
<dbReference type="PANTHER" id="PTHR34992:SF5">
    <property type="entry name" value="ANCHORED PROTEIN, PUTATIVE (AFU_ORTHOLOGUE AFUA_6G02800)-RELATED"/>
    <property type="match status" value="1"/>
</dbReference>
<keyword evidence="5 9" id="KW-0472">Membrane</keyword>
<keyword evidence="9" id="KW-0812">Transmembrane</keyword>
<evidence type="ECO:0000256" key="1">
    <source>
        <dbReference type="ARBA" id="ARBA00004609"/>
    </source>
</evidence>
<name>A0AA38RF67_9PEZI</name>
<evidence type="ECO:0000256" key="3">
    <source>
        <dbReference type="ARBA" id="ARBA00022622"/>
    </source>
</evidence>
<dbReference type="InterPro" id="IPR046530">
    <property type="entry name" value="BIM1-like_dom"/>
</dbReference>
<dbReference type="GO" id="GO:0005886">
    <property type="term" value="C:plasma membrane"/>
    <property type="evidence" value="ECO:0007669"/>
    <property type="project" value="UniProtKB-SubCell"/>
</dbReference>
<evidence type="ECO:0000313" key="13">
    <source>
        <dbReference type="Proteomes" id="UP001174694"/>
    </source>
</evidence>
<feature type="compositionally biased region" description="Polar residues" evidence="8">
    <location>
        <begin position="269"/>
        <end position="280"/>
    </location>
</feature>
<gene>
    <name evidence="12" type="ORF">NKR23_g9497</name>
</gene>
<feature type="region of interest" description="Disordered" evidence="8">
    <location>
        <begin position="190"/>
        <end position="214"/>
    </location>
</feature>
<protein>
    <recommendedName>
        <fullName evidence="11">Copper acquisition factor BIM1-like domain-containing protein</fullName>
    </recommendedName>
</protein>
<proteinExistence type="predicted"/>
<feature type="compositionally biased region" description="Low complexity" evidence="8">
    <location>
        <begin position="190"/>
        <end position="210"/>
    </location>
</feature>
<comment type="subcellular location">
    <subcellularLocation>
        <location evidence="1">Cell membrane</location>
        <topology evidence="1">Lipid-anchor</topology>
        <topology evidence="1">GPI-anchor</topology>
    </subcellularLocation>
</comment>
<dbReference type="Pfam" id="PF20238">
    <property type="entry name" value="BIM1-like_dom"/>
    <property type="match status" value="1"/>
</dbReference>
<evidence type="ECO:0000256" key="6">
    <source>
        <dbReference type="ARBA" id="ARBA00023180"/>
    </source>
</evidence>
<accession>A0AA38RF67</accession>
<evidence type="ECO:0000256" key="7">
    <source>
        <dbReference type="ARBA" id="ARBA00023288"/>
    </source>
</evidence>
<feature type="region of interest" description="Disordered" evidence="8">
    <location>
        <begin position="252"/>
        <end position="287"/>
    </location>
</feature>
<keyword evidence="6" id="KW-0325">Glycoprotein</keyword>
<evidence type="ECO:0000256" key="9">
    <source>
        <dbReference type="SAM" id="Phobius"/>
    </source>
</evidence>
<evidence type="ECO:0000256" key="5">
    <source>
        <dbReference type="ARBA" id="ARBA00023136"/>
    </source>
</evidence>
<evidence type="ECO:0000256" key="10">
    <source>
        <dbReference type="SAM" id="SignalP"/>
    </source>
</evidence>
<keyword evidence="7" id="KW-0449">Lipoprotein</keyword>
<dbReference type="EMBL" id="JANBVO010000037">
    <property type="protein sequence ID" value="KAJ9136855.1"/>
    <property type="molecule type" value="Genomic_DNA"/>
</dbReference>
<dbReference type="AlphaFoldDB" id="A0AA38RF67"/>
<evidence type="ECO:0000256" key="4">
    <source>
        <dbReference type="ARBA" id="ARBA00022729"/>
    </source>
</evidence>
<dbReference type="PANTHER" id="PTHR34992">
    <property type="entry name" value="HYPHAL ANASTAMOSIS-7 PROTEIN"/>
    <property type="match status" value="1"/>
</dbReference>
<feature type="chain" id="PRO_5041351374" description="Copper acquisition factor BIM1-like domain-containing protein" evidence="10">
    <location>
        <begin position="23"/>
        <end position="287"/>
    </location>
</feature>
<keyword evidence="2" id="KW-1003">Cell membrane</keyword>
<evidence type="ECO:0000313" key="12">
    <source>
        <dbReference type="EMBL" id="KAJ9136855.1"/>
    </source>
</evidence>